<proteinExistence type="predicted"/>
<dbReference type="Gene3D" id="1.10.10.60">
    <property type="entry name" value="Homeodomain-like"/>
    <property type="match status" value="1"/>
</dbReference>
<protein>
    <submittedName>
        <fullName evidence="2">Mor transcription activator family protein</fullName>
    </submittedName>
</protein>
<dbReference type="Proteomes" id="UP001595916">
    <property type="component" value="Unassembled WGS sequence"/>
</dbReference>
<dbReference type="Pfam" id="PF08765">
    <property type="entry name" value="Mor"/>
    <property type="match status" value="1"/>
</dbReference>
<evidence type="ECO:0000259" key="1">
    <source>
        <dbReference type="Pfam" id="PF08765"/>
    </source>
</evidence>
<sequence>MSEWKKELKIEELDSPYFELAEKFGIEVALEIEQMWRGRQIYFPFLEHVCRENIKEKILEEYNGYNATELAVKYGYSERHIRRLCENKSVVLDGQLNLFNEDSRNK</sequence>
<reference evidence="3" key="1">
    <citation type="journal article" date="2019" name="Int. J. Syst. Evol. Microbiol.">
        <title>The Global Catalogue of Microorganisms (GCM) 10K type strain sequencing project: providing services to taxonomists for standard genome sequencing and annotation.</title>
        <authorList>
            <consortium name="The Broad Institute Genomics Platform"/>
            <consortium name="The Broad Institute Genome Sequencing Center for Infectious Disease"/>
            <person name="Wu L."/>
            <person name="Ma J."/>
        </authorList>
    </citation>
    <scope>NUCLEOTIDE SEQUENCE [LARGE SCALE GENOMIC DNA]</scope>
    <source>
        <strain evidence="3">CCUG 46385</strain>
    </source>
</reference>
<accession>A0ABV9QQM6</accession>
<dbReference type="EMBL" id="JBHSHL010000065">
    <property type="protein sequence ID" value="MFC4805751.1"/>
    <property type="molecule type" value="Genomic_DNA"/>
</dbReference>
<gene>
    <name evidence="2" type="ORF">ACFO4R_11920</name>
</gene>
<keyword evidence="3" id="KW-1185">Reference proteome</keyword>
<evidence type="ECO:0000313" key="2">
    <source>
        <dbReference type="EMBL" id="MFC4805751.1"/>
    </source>
</evidence>
<dbReference type="SUPFAM" id="SSF46689">
    <property type="entry name" value="Homeodomain-like"/>
    <property type="match status" value="1"/>
</dbReference>
<name>A0ABV9QQM6_9FIRM</name>
<organism evidence="2 3">
    <name type="scientific">Filifactor villosus</name>
    <dbReference type="NCBI Taxonomy" id="29374"/>
    <lineage>
        <taxon>Bacteria</taxon>
        <taxon>Bacillati</taxon>
        <taxon>Bacillota</taxon>
        <taxon>Clostridia</taxon>
        <taxon>Peptostreptococcales</taxon>
        <taxon>Filifactoraceae</taxon>
        <taxon>Filifactor</taxon>
    </lineage>
</organism>
<dbReference type="RefSeq" id="WP_379789444.1">
    <property type="nucleotide sequence ID" value="NZ_JBHSHL010000065.1"/>
</dbReference>
<feature type="domain" description="Mor transcription activator" evidence="1">
    <location>
        <begin position="19"/>
        <end position="85"/>
    </location>
</feature>
<evidence type="ECO:0000313" key="3">
    <source>
        <dbReference type="Proteomes" id="UP001595916"/>
    </source>
</evidence>
<dbReference type="InterPro" id="IPR014875">
    <property type="entry name" value="Mor_transcription_activator"/>
</dbReference>
<comment type="caution">
    <text evidence="2">The sequence shown here is derived from an EMBL/GenBank/DDBJ whole genome shotgun (WGS) entry which is preliminary data.</text>
</comment>
<dbReference type="InterPro" id="IPR009057">
    <property type="entry name" value="Homeodomain-like_sf"/>
</dbReference>